<dbReference type="PANTHER" id="PTHR42901">
    <property type="entry name" value="ALCOHOL DEHYDROGENASE"/>
    <property type="match status" value="1"/>
</dbReference>
<dbReference type="Proteomes" id="UP001149165">
    <property type="component" value="Unassembled WGS sequence"/>
</dbReference>
<organism evidence="4 5">
    <name type="scientific">Penicillium angulare</name>
    <dbReference type="NCBI Taxonomy" id="116970"/>
    <lineage>
        <taxon>Eukaryota</taxon>
        <taxon>Fungi</taxon>
        <taxon>Dikarya</taxon>
        <taxon>Ascomycota</taxon>
        <taxon>Pezizomycotina</taxon>
        <taxon>Eurotiomycetes</taxon>
        <taxon>Eurotiomycetidae</taxon>
        <taxon>Eurotiales</taxon>
        <taxon>Aspergillaceae</taxon>
        <taxon>Penicillium</taxon>
    </lineage>
</organism>
<dbReference type="InterPro" id="IPR057326">
    <property type="entry name" value="KR_dom"/>
</dbReference>
<dbReference type="InterPro" id="IPR036291">
    <property type="entry name" value="NAD(P)-bd_dom_sf"/>
</dbReference>
<reference evidence="4" key="1">
    <citation type="submission" date="2022-11" db="EMBL/GenBank/DDBJ databases">
        <authorList>
            <person name="Petersen C."/>
        </authorList>
    </citation>
    <scope>NUCLEOTIDE SEQUENCE</scope>
    <source>
        <strain evidence="4">IBT 30069</strain>
    </source>
</reference>
<evidence type="ECO:0000256" key="1">
    <source>
        <dbReference type="ARBA" id="ARBA00006484"/>
    </source>
</evidence>
<comment type="similarity">
    <text evidence="1">Belongs to the short-chain dehydrogenases/reductases (SDR) family.</text>
</comment>
<dbReference type="CDD" id="cd05233">
    <property type="entry name" value="SDR_c"/>
    <property type="match status" value="1"/>
</dbReference>
<evidence type="ECO:0000313" key="5">
    <source>
        <dbReference type="Proteomes" id="UP001149165"/>
    </source>
</evidence>
<name>A0A9W9GCM1_9EURO</name>
<keyword evidence="5" id="KW-1185">Reference proteome</keyword>
<accession>A0A9W9GCM1</accession>
<dbReference type="PANTHER" id="PTHR42901:SF1">
    <property type="entry name" value="ALCOHOL DEHYDROGENASE"/>
    <property type="match status" value="1"/>
</dbReference>
<dbReference type="EMBL" id="JAPQKH010000001">
    <property type="protein sequence ID" value="KAJ5116151.1"/>
    <property type="molecule type" value="Genomic_DNA"/>
</dbReference>
<evidence type="ECO:0000313" key="4">
    <source>
        <dbReference type="EMBL" id="KAJ5116151.1"/>
    </source>
</evidence>
<dbReference type="Pfam" id="PF00106">
    <property type="entry name" value="adh_short"/>
    <property type="match status" value="1"/>
</dbReference>
<comment type="caution">
    <text evidence="4">The sequence shown here is derived from an EMBL/GenBank/DDBJ whole genome shotgun (WGS) entry which is preliminary data.</text>
</comment>
<evidence type="ECO:0000259" key="3">
    <source>
        <dbReference type="SMART" id="SM00822"/>
    </source>
</evidence>
<dbReference type="InterPro" id="IPR002347">
    <property type="entry name" value="SDR_fam"/>
</dbReference>
<keyword evidence="2" id="KW-0560">Oxidoreductase</keyword>
<protein>
    <recommendedName>
        <fullName evidence="3">Ketoreductase domain-containing protein</fullName>
    </recommendedName>
</protein>
<dbReference type="Gene3D" id="3.40.50.720">
    <property type="entry name" value="NAD(P)-binding Rossmann-like Domain"/>
    <property type="match status" value="1"/>
</dbReference>
<proteinExistence type="inferred from homology"/>
<dbReference type="SMART" id="SM00822">
    <property type="entry name" value="PKS_KR"/>
    <property type="match status" value="1"/>
</dbReference>
<dbReference type="PRINTS" id="PR00081">
    <property type="entry name" value="GDHRDH"/>
</dbReference>
<gene>
    <name evidence="4" type="ORF">N7456_000499</name>
</gene>
<evidence type="ECO:0000256" key="2">
    <source>
        <dbReference type="ARBA" id="ARBA00023002"/>
    </source>
</evidence>
<dbReference type="GO" id="GO:0016491">
    <property type="term" value="F:oxidoreductase activity"/>
    <property type="evidence" value="ECO:0007669"/>
    <property type="project" value="UniProtKB-KW"/>
</dbReference>
<sequence>MTDVEHADEGTKRLAFTTKNYRVVYPAIDPTRAELSQQGKVIVITGASRGLGRLSFAASFAQAGAAAIVLIGRSASGLVETEKLVLEINPSIKVLRFALDVIDETAVNNAFKEITAQVGVPHVLINNAGNLAPLVSTVESSLDSWWNCHEVTVKGTFLVTKAFIKETGSSPSAPTSIITITSQASLGTPPGMGAYSMAKLALSKLMAYIASEHPDITAVVLDPGIVATEMGHSVPFLAPFLNDTPELVGGSGVWLASGDRKYLSGRYVSANWDVEEIERRKDEIVSENQLKYFIKANFANYDDVTVQY</sequence>
<dbReference type="OrthoDB" id="1933717at2759"/>
<dbReference type="AlphaFoldDB" id="A0A9W9GCM1"/>
<feature type="domain" description="Ketoreductase" evidence="3">
    <location>
        <begin position="40"/>
        <end position="229"/>
    </location>
</feature>
<dbReference type="SUPFAM" id="SSF51735">
    <property type="entry name" value="NAD(P)-binding Rossmann-fold domains"/>
    <property type="match status" value="1"/>
</dbReference>
<reference evidence="4" key="2">
    <citation type="journal article" date="2023" name="IMA Fungus">
        <title>Comparative genomic study of the Penicillium genus elucidates a diverse pangenome and 15 lateral gene transfer events.</title>
        <authorList>
            <person name="Petersen C."/>
            <person name="Sorensen T."/>
            <person name="Nielsen M.R."/>
            <person name="Sondergaard T.E."/>
            <person name="Sorensen J.L."/>
            <person name="Fitzpatrick D.A."/>
            <person name="Frisvad J.C."/>
            <person name="Nielsen K.L."/>
        </authorList>
    </citation>
    <scope>NUCLEOTIDE SEQUENCE</scope>
    <source>
        <strain evidence="4">IBT 30069</strain>
    </source>
</reference>